<comment type="caution">
    <text evidence="2">The sequence shown here is derived from an EMBL/GenBank/DDBJ whole genome shotgun (WGS) entry which is preliminary data.</text>
</comment>
<dbReference type="AlphaFoldDB" id="A0A0R0LSH1"/>
<accession>A0A0R0LSH1</accession>
<dbReference type="Proteomes" id="UP000051530">
    <property type="component" value="Unassembled WGS sequence"/>
</dbReference>
<reference evidence="2 3" key="1">
    <citation type="submission" date="2015-07" db="EMBL/GenBank/DDBJ databases">
        <title>The genome of Pseudoloma neurophilia, a relevant intracellular parasite of the zebrafish.</title>
        <authorList>
            <person name="Ndikumana S."/>
            <person name="Pelin A."/>
            <person name="Sanders J."/>
            <person name="Corradi N."/>
        </authorList>
    </citation>
    <scope>NUCLEOTIDE SEQUENCE [LARGE SCALE GENOMIC DNA]</scope>
    <source>
        <strain evidence="2 3">MK1</strain>
    </source>
</reference>
<feature type="non-terminal residue" evidence="2">
    <location>
        <position position="104"/>
    </location>
</feature>
<dbReference type="VEuPathDB" id="MicrosporidiaDB:M153_6003000953"/>
<keyword evidence="3" id="KW-1185">Reference proteome</keyword>
<sequence length="104" mass="11598">MMYNLLTILLTIVASQDDKEKSVAAVDKNVTFKINISNAGSAEKLQQGLNYLSNNNRHQQENKPTEASALLTVTLPENTPCIFCKRDVSNVSYREEVNPSKENP</sequence>
<proteinExistence type="predicted"/>
<feature type="signal peptide" evidence="1">
    <location>
        <begin position="1"/>
        <end position="15"/>
    </location>
</feature>
<keyword evidence="1" id="KW-0732">Signal</keyword>
<feature type="chain" id="PRO_5012633414" evidence="1">
    <location>
        <begin position="16"/>
        <end position="104"/>
    </location>
</feature>
<evidence type="ECO:0000313" key="3">
    <source>
        <dbReference type="Proteomes" id="UP000051530"/>
    </source>
</evidence>
<organism evidence="2 3">
    <name type="scientific">Pseudoloma neurophilia</name>
    <dbReference type="NCBI Taxonomy" id="146866"/>
    <lineage>
        <taxon>Eukaryota</taxon>
        <taxon>Fungi</taxon>
        <taxon>Fungi incertae sedis</taxon>
        <taxon>Microsporidia</taxon>
        <taxon>Pseudoloma</taxon>
    </lineage>
</organism>
<name>A0A0R0LSH1_9MICR</name>
<protein>
    <submittedName>
        <fullName evidence="2">Uncharacterized protein</fullName>
    </submittedName>
</protein>
<evidence type="ECO:0000256" key="1">
    <source>
        <dbReference type="SAM" id="SignalP"/>
    </source>
</evidence>
<dbReference type="EMBL" id="LGUB01000924">
    <property type="protein sequence ID" value="KRH92445.1"/>
    <property type="molecule type" value="Genomic_DNA"/>
</dbReference>
<gene>
    <name evidence="2" type="ORF">M153_6003000953</name>
</gene>
<evidence type="ECO:0000313" key="2">
    <source>
        <dbReference type="EMBL" id="KRH92445.1"/>
    </source>
</evidence>